<evidence type="ECO:0000313" key="2">
    <source>
        <dbReference type="Ensembl" id="ENSFALP00000029148.1"/>
    </source>
</evidence>
<dbReference type="Pfam" id="PF00485">
    <property type="entry name" value="PRK"/>
    <property type="match status" value="1"/>
</dbReference>
<dbReference type="Ensembl" id="ENSFALT00000028780.1">
    <property type="protein sequence ID" value="ENSFALP00000029148.1"/>
    <property type="gene ID" value="ENSFALG00000022933.1"/>
</dbReference>
<proteinExistence type="predicted"/>
<sequence length="360" mass="38845">LAADVLPLLFLSQSSVCSKIVQLLGQNEVDYRQKQVVIVSQDSFYRVLTSEQKSKALKGQFNFDHPDAFDNELIVKTLKEITEGKTVQIPVYDFVSHSRSNSCSCLALPLLTSCGAARCPALPKLLPSAWLPNLPAQSFHPNSSSPGLEHPRQIQAQAEGLESCVATQQHPGGYDLPSLPPSTPPLPRNSVFAALTSTQTAWQCQERRRTAVLAPVTLPLHVFSLFWHAHVGRGWRGSAPFPTKAQGNAACIPGKQSCPCRFLCTAFPGLSGLAHNPCEQQLAEVGGEGLACFLLCCLSFQEAYVCLGFPPRRWGRSALSSVPPWCSSGVPGLEQCLAAPLSPPHPPLSFCSPASPKQQV</sequence>
<dbReference type="AlphaFoldDB" id="A0A803W2E2"/>
<reference evidence="2 3" key="1">
    <citation type="journal article" date="2012" name="Nature">
        <title>The genomic landscape of species divergence in Ficedula flycatchers.</title>
        <authorList>
            <person name="Ellegren H."/>
            <person name="Smeds L."/>
            <person name="Burri R."/>
            <person name="Olason P.I."/>
            <person name="Backstrom N."/>
            <person name="Kawakami T."/>
            <person name="Kunstner A."/>
            <person name="Makinen H."/>
            <person name="Nadachowska-Brzyska K."/>
            <person name="Qvarnstrom A."/>
            <person name="Uebbing S."/>
            <person name="Wolf J.B."/>
        </authorList>
    </citation>
    <scope>NUCLEOTIDE SEQUENCE [LARGE SCALE GENOMIC DNA]</scope>
</reference>
<protein>
    <submittedName>
        <fullName evidence="2">Uridine-cytidine kinase 2</fullName>
    </submittedName>
</protein>
<dbReference type="SUPFAM" id="SSF52540">
    <property type="entry name" value="P-loop containing nucleoside triphosphate hydrolases"/>
    <property type="match status" value="1"/>
</dbReference>
<feature type="domain" description="Phosphoribulokinase/uridine kinase" evidence="1">
    <location>
        <begin position="13"/>
        <end position="100"/>
    </location>
</feature>
<evidence type="ECO:0000259" key="1">
    <source>
        <dbReference type="Pfam" id="PF00485"/>
    </source>
</evidence>
<dbReference type="UniPathway" id="UPA00579">
    <property type="reaction ID" value="UER00640"/>
</dbReference>
<organism evidence="2 3">
    <name type="scientific">Ficedula albicollis</name>
    <name type="common">Collared flycatcher</name>
    <name type="synonym">Muscicapa albicollis</name>
    <dbReference type="NCBI Taxonomy" id="59894"/>
    <lineage>
        <taxon>Eukaryota</taxon>
        <taxon>Metazoa</taxon>
        <taxon>Chordata</taxon>
        <taxon>Craniata</taxon>
        <taxon>Vertebrata</taxon>
        <taxon>Euteleostomi</taxon>
        <taxon>Archelosauria</taxon>
        <taxon>Archosauria</taxon>
        <taxon>Dinosauria</taxon>
        <taxon>Saurischia</taxon>
        <taxon>Theropoda</taxon>
        <taxon>Coelurosauria</taxon>
        <taxon>Aves</taxon>
        <taxon>Neognathae</taxon>
        <taxon>Neoaves</taxon>
        <taxon>Telluraves</taxon>
        <taxon>Australaves</taxon>
        <taxon>Passeriformes</taxon>
        <taxon>Muscicapidae</taxon>
        <taxon>Ficedula</taxon>
    </lineage>
</organism>
<dbReference type="Gene3D" id="3.40.50.300">
    <property type="entry name" value="P-loop containing nucleotide triphosphate hydrolases"/>
    <property type="match status" value="1"/>
</dbReference>
<dbReference type="Proteomes" id="UP000016665">
    <property type="component" value="Chromosome 8"/>
</dbReference>
<dbReference type="GO" id="GO:0005524">
    <property type="term" value="F:ATP binding"/>
    <property type="evidence" value="ECO:0007669"/>
    <property type="project" value="InterPro"/>
</dbReference>
<dbReference type="InterPro" id="IPR027417">
    <property type="entry name" value="P-loop_NTPase"/>
</dbReference>
<dbReference type="InterPro" id="IPR006083">
    <property type="entry name" value="PRK/URK"/>
</dbReference>
<dbReference type="GeneTree" id="ENSGT01020000230412"/>
<gene>
    <name evidence="2" type="primary">UCK2</name>
</gene>
<name>A0A803W2E2_FICAL</name>
<reference evidence="2" key="2">
    <citation type="submission" date="2025-08" db="UniProtKB">
        <authorList>
            <consortium name="Ensembl"/>
        </authorList>
    </citation>
    <scope>IDENTIFICATION</scope>
</reference>
<reference evidence="2" key="3">
    <citation type="submission" date="2025-09" db="UniProtKB">
        <authorList>
            <consortium name="Ensembl"/>
        </authorList>
    </citation>
    <scope>IDENTIFICATION</scope>
</reference>
<evidence type="ECO:0000313" key="3">
    <source>
        <dbReference type="Proteomes" id="UP000016665"/>
    </source>
</evidence>
<keyword evidence="3" id="KW-1185">Reference proteome</keyword>
<dbReference type="GO" id="GO:0044211">
    <property type="term" value="P:CTP salvage"/>
    <property type="evidence" value="ECO:0007669"/>
    <property type="project" value="UniProtKB-UniPathway"/>
</dbReference>
<dbReference type="PANTHER" id="PTHR10285">
    <property type="entry name" value="URIDINE KINASE"/>
    <property type="match status" value="1"/>
</dbReference>
<dbReference type="GO" id="GO:0016301">
    <property type="term" value="F:kinase activity"/>
    <property type="evidence" value="ECO:0007669"/>
    <property type="project" value="InterPro"/>
</dbReference>
<accession>A0A803W2E2</accession>